<dbReference type="RefSeq" id="XP_024869629.1">
    <property type="nucleotide sequence ID" value="XM_025013861.1"/>
</dbReference>
<dbReference type="Gene3D" id="3.60.10.10">
    <property type="entry name" value="Endonuclease/exonuclease/phosphatase"/>
    <property type="match status" value="1"/>
</dbReference>
<dbReference type="InterPro" id="IPR036691">
    <property type="entry name" value="Endo/exonu/phosph_ase_sf"/>
</dbReference>
<dbReference type="GeneID" id="112453242"/>
<dbReference type="GO" id="GO:0003824">
    <property type="term" value="F:catalytic activity"/>
    <property type="evidence" value="ECO:0007669"/>
    <property type="project" value="InterPro"/>
</dbReference>
<dbReference type="OrthoDB" id="7554092at2759"/>
<dbReference type="Proteomes" id="UP000504618">
    <property type="component" value="Unplaced"/>
</dbReference>
<dbReference type="CDD" id="cd09077">
    <property type="entry name" value="R1-I-EN"/>
    <property type="match status" value="1"/>
</dbReference>
<evidence type="ECO:0000259" key="1">
    <source>
        <dbReference type="Pfam" id="PF14529"/>
    </source>
</evidence>
<organism evidence="2 3">
    <name type="scientific">Temnothorax curvispinosus</name>
    <dbReference type="NCBI Taxonomy" id="300111"/>
    <lineage>
        <taxon>Eukaryota</taxon>
        <taxon>Metazoa</taxon>
        <taxon>Ecdysozoa</taxon>
        <taxon>Arthropoda</taxon>
        <taxon>Hexapoda</taxon>
        <taxon>Insecta</taxon>
        <taxon>Pterygota</taxon>
        <taxon>Neoptera</taxon>
        <taxon>Endopterygota</taxon>
        <taxon>Hymenoptera</taxon>
        <taxon>Apocrita</taxon>
        <taxon>Aculeata</taxon>
        <taxon>Formicoidea</taxon>
        <taxon>Formicidae</taxon>
        <taxon>Myrmicinae</taxon>
        <taxon>Temnothorax</taxon>
    </lineage>
</organism>
<gene>
    <name evidence="3" type="primary">LOC112453242</name>
</gene>
<protein>
    <submittedName>
        <fullName evidence="3">Uncharacterized protein LOC112453242</fullName>
    </submittedName>
</protein>
<name>A0A6J1PJ29_9HYME</name>
<evidence type="ECO:0000313" key="2">
    <source>
        <dbReference type="Proteomes" id="UP000504618"/>
    </source>
</evidence>
<keyword evidence="2" id="KW-1185">Reference proteome</keyword>
<evidence type="ECO:0000313" key="3">
    <source>
        <dbReference type="RefSeq" id="XP_024869629.1"/>
    </source>
</evidence>
<dbReference type="SUPFAM" id="SSF56219">
    <property type="entry name" value="DNase I-like"/>
    <property type="match status" value="1"/>
</dbReference>
<proteinExistence type="predicted"/>
<dbReference type="Pfam" id="PF14529">
    <property type="entry name" value="Exo_endo_phos_2"/>
    <property type="match status" value="1"/>
</dbReference>
<reference evidence="3" key="1">
    <citation type="submission" date="2025-08" db="UniProtKB">
        <authorList>
            <consortium name="RefSeq"/>
        </authorList>
    </citation>
    <scope>IDENTIFICATION</scope>
    <source>
        <tissue evidence="3">Whole body</tissue>
    </source>
</reference>
<dbReference type="InterPro" id="IPR005135">
    <property type="entry name" value="Endo/exonuclease/phosphatase"/>
</dbReference>
<feature type="domain" description="Endonuclease/exonuclease/phosphatase" evidence="1">
    <location>
        <begin position="87"/>
        <end position="173"/>
    </location>
</feature>
<sequence>MPPPKFLQANLNRSPASRDVFLHTMAERGCVLGVAAELGRVPRNHPSWAVSRCGLVAITWRRTDKPVACSRVEASDGFVMAKWGHVYVAGVYVSPNVCVAAFEEVLEDLRVVLERFLPCQVIVAGDFNAMSVLWGSPATDRRGRILEEWAAGLGLVVLNTGHVQTCVRRQGGSSSI</sequence>
<accession>A0A6J1PJ29</accession>
<dbReference type="AlphaFoldDB" id="A0A6J1PJ29"/>